<dbReference type="AlphaFoldDB" id="A7EAL2"/>
<dbReference type="InParanoid" id="A7EAL2"/>
<dbReference type="GeneID" id="5492256"/>
<dbReference type="KEGG" id="ssl:SS1G_02344"/>
<keyword evidence="1" id="KW-0732">Signal</keyword>
<evidence type="ECO:0000256" key="1">
    <source>
        <dbReference type="SAM" id="SignalP"/>
    </source>
</evidence>
<dbReference type="RefSeq" id="XP_001596128.1">
    <property type="nucleotide sequence ID" value="XM_001596078.1"/>
</dbReference>
<name>A7EAL2_SCLS1</name>
<reference evidence="3" key="1">
    <citation type="journal article" date="2011" name="PLoS Genet.">
        <title>Genomic analysis of the necrotrophic fungal pathogens Sclerotinia sclerotiorum and Botrytis cinerea.</title>
        <authorList>
            <person name="Amselem J."/>
            <person name="Cuomo C.A."/>
            <person name="van Kan J.A."/>
            <person name="Viaud M."/>
            <person name="Benito E.P."/>
            <person name="Couloux A."/>
            <person name="Coutinho P.M."/>
            <person name="de Vries R.P."/>
            <person name="Dyer P.S."/>
            <person name="Fillinger S."/>
            <person name="Fournier E."/>
            <person name="Gout L."/>
            <person name="Hahn M."/>
            <person name="Kohn L."/>
            <person name="Lapalu N."/>
            <person name="Plummer K.M."/>
            <person name="Pradier J.M."/>
            <person name="Quevillon E."/>
            <person name="Sharon A."/>
            <person name="Simon A."/>
            <person name="ten Have A."/>
            <person name="Tudzynski B."/>
            <person name="Tudzynski P."/>
            <person name="Wincker P."/>
            <person name="Andrew M."/>
            <person name="Anthouard V."/>
            <person name="Beever R.E."/>
            <person name="Beffa R."/>
            <person name="Benoit I."/>
            <person name="Bouzid O."/>
            <person name="Brault B."/>
            <person name="Chen Z."/>
            <person name="Choquer M."/>
            <person name="Collemare J."/>
            <person name="Cotton P."/>
            <person name="Danchin E.G."/>
            <person name="Da Silva C."/>
            <person name="Gautier A."/>
            <person name="Giraud C."/>
            <person name="Giraud T."/>
            <person name="Gonzalez C."/>
            <person name="Grossetete S."/>
            <person name="Guldener U."/>
            <person name="Henrissat B."/>
            <person name="Howlett B.J."/>
            <person name="Kodira C."/>
            <person name="Kretschmer M."/>
            <person name="Lappartient A."/>
            <person name="Leroch M."/>
            <person name="Levis C."/>
            <person name="Mauceli E."/>
            <person name="Neuveglise C."/>
            <person name="Oeser B."/>
            <person name="Pearson M."/>
            <person name="Poulain J."/>
            <person name="Poussereau N."/>
            <person name="Quesneville H."/>
            <person name="Rascle C."/>
            <person name="Schumacher J."/>
            <person name="Segurens B."/>
            <person name="Sexton A."/>
            <person name="Silva E."/>
            <person name="Sirven C."/>
            <person name="Soanes D.M."/>
            <person name="Talbot N.J."/>
            <person name="Templeton M."/>
            <person name="Yandava C."/>
            <person name="Yarden O."/>
            <person name="Zeng Q."/>
            <person name="Rollins J.A."/>
            <person name="Lebrun M.H."/>
            <person name="Dickman M."/>
        </authorList>
    </citation>
    <scope>NUCLEOTIDE SEQUENCE [LARGE SCALE GENOMIC DNA]</scope>
    <source>
        <strain evidence="3">ATCC 18683 / 1980 / Ss-1</strain>
    </source>
</reference>
<dbReference type="EMBL" id="CH476623">
    <property type="protein sequence ID" value="EDN99490.1"/>
    <property type="molecule type" value="Genomic_DNA"/>
</dbReference>
<dbReference type="Proteomes" id="UP000001312">
    <property type="component" value="Unassembled WGS sequence"/>
</dbReference>
<gene>
    <name evidence="2" type="ORF">SS1G_02344</name>
</gene>
<evidence type="ECO:0000313" key="3">
    <source>
        <dbReference type="Proteomes" id="UP000001312"/>
    </source>
</evidence>
<keyword evidence="3" id="KW-1185">Reference proteome</keyword>
<dbReference type="HOGENOM" id="CLU_2813952_0_0_1"/>
<evidence type="ECO:0000313" key="2">
    <source>
        <dbReference type="EMBL" id="EDN99490.1"/>
    </source>
</evidence>
<accession>A7EAL2</accession>
<sequence>MKVTTIHLATLVFGFANYTTVTAQTKAQIVSSCQSQNPNNAWGGRVQNVEVRCWGLLWVNDKSIIFN</sequence>
<feature type="signal peptide" evidence="1">
    <location>
        <begin position="1"/>
        <end position="23"/>
    </location>
</feature>
<organism evidence="2 3">
    <name type="scientific">Sclerotinia sclerotiorum (strain ATCC 18683 / 1980 / Ss-1)</name>
    <name type="common">White mold</name>
    <name type="synonym">Whetzelinia sclerotiorum</name>
    <dbReference type="NCBI Taxonomy" id="665079"/>
    <lineage>
        <taxon>Eukaryota</taxon>
        <taxon>Fungi</taxon>
        <taxon>Dikarya</taxon>
        <taxon>Ascomycota</taxon>
        <taxon>Pezizomycotina</taxon>
        <taxon>Leotiomycetes</taxon>
        <taxon>Helotiales</taxon>
        <taxon>Sclerotiniaceae</taxon>
        <taxon>Sclerotinia</taxon>
    </lineage>
</organism>
<protein>
    <submittedName>
        <fullName evidence="2">Uncharacterized protein</fullName>
    </submittedName>
</protein>
<proteinExistence type="predicted"/>
<feature type="chain" id="PRO_5002707591" evidence="1">
    <location>
        <begin position="24"/>
        <end position="67"/>
    </location>
</feature>